<comment type="function">
    <text evidence="9">Site-specific tyrosine recombinase, which acts by catalyzing the cutting and rejoining of the recombining DNA molecules. The XerC-XerD complex is essential to convert dimers of the bacterial chromosome into monomers to permit their segregation at cell division. It also contributes to the segregational stability of plasmids.</text>
</comment>
<keyword evidence="3 9" id="KW-0132">Cell division</keyword>
<evidence type="ECO:0000259" key="10">
    <source>
        <dbReference type="PROSITE" id="PS51898"/>
    </source>
</evidence>
<keyword evidence="13" id="KW-1185">Reference proteome</keyword>
<dbReference type="Gene3D" id="1.10.443.10">
    <property type="entry name" value="Intergrase catalytic core"/>
    <property type="match status" value="1"/>
</dbReference>
<dbReference type="RefSeq" id="WP_142604407.1">
    <property type="nucleotide sequence ID" value="NZ_FXSZ01000008.1"/>
</dbReference>
<dbReference type="SUPFAM" id="SSF56349">
    <property type="entry name" value="DNA breaking-rejoining enzymes"/>
    <property type="match status" value="1"/>
</dbReference>
<feature type="active site" evidence="9">
    <location>
        <position position="169"/>
    </location>
</feature>
<keyword evidence="2 9" id="KW-0963">Cytoplasm</keyword>
<feature type="active site" evidence="9">
    <location>
        <position position="239"/>
    </location>
</feature>
<dbReference type="NCBIfam" id="NF040815">
    <property type="entry name" value="recomb_XerA_Arch"/>
    <property type="match status" value="1"/>
</dbReference>
<dbReference type="Pfam" id="PF02899">
    <property type="entry name" value="Phage_int_SAM_1"/>
    <property type="match status" value="1"/>
</dbReference>
<comment type="subunit">
    <text evidence="9">Forms a cyclic heterotetrameric complex composed of two molecules of XerC and two molecules of XerD.</text>
</comment>
<evidence type="ECO:0000256" key="9">
    <source>
        <dbReference type="HAMAP-Rule" id="MF_01808"/>
    </source>
</evidence>
<protein>
    <recommendedName>
        <fullName evidence="9">Tyrosine recombinase XerC</fullName>
    </recommendedName>
</protein>
<feature type="active site" evidence="9">
    <location>
        <position position="242"/>
    </location>
</feature>
<dbReference type="GO" id="GO:0051301">
    <property type="term" value="P:cell division"/>
    <property type="evidence" value="ECO:0007669"/>
    <property type="project" value="UniProtKB-KW"/>
</dbReference>
<evidence type="ECO:0000256" key="7">
    <source>
        <dbReference type="ARBA" id="ARBA00023172"/>
    </source>
</evidence>
<dbReference type="PROSITE" id="PS51898">
    <property type="entry name" value="TYR_RECOMBINASE"/>
    <property type="match status" value="1"/>
</dbReference>
<dbReference type="Pfam" id="PF00589">
    <property type="entry name" value="Phage_integrase"/>
    <property type="match status" value="1"/>
</dbReference>
<dbReference type="GO" id="GO:0009037">
    <property type="term" value="F:tyrosine-based site-specific recombinase activity"/>
    <property type="evidence" value="ECO:0007669"/>
    <property type="project" value="UniProtKB-UniRule"/>
</dbReference>
<evidence type="ECO:0000313" key="13">
    <source>
        <dbReference type="Proteomes" id="UP000315971"/>
    </source>
</evidence>
<dbReference type="InterPro" id="IPR004107">
    <property type="entry name" value="Integrase_SAM-like_N"/>
</dbReference>
<feature type="domain" description="Tyr recombinase" evidence="10">
    <location>
        <begin position="104"/>
        <end position="287"/>
    </location>
</feature>
<accession>A0A521DS25</accession>
<organism evidence="12 13">
    <name type="scientific">Solitalea koreensis</name>
    <dbReference type="NCBI Taxonomy" id="543615"/>
    <lineage>
        <taxon>Bacteria</taxon>
        <taxon>Pseudomonadati</taxon>
        <taxon>Bacteroidota</taxon>
        <taxon>Sphingobacteriia</taxon>
        <taxon>Sphingobacteriales</taxon>
        <taxon>Sphingobacteriaceae</taxon>
        <taxon>Solitalea</taxon>
    </lineage>
</organism>
<evidence type="ECO:0000256" key="4">
    <source>
        <dbReference type="ARBA" id="ARBA00022829"/>
    </source>
</evidence>
<feature type="active site" evidence="9">
    <location>
        <position position="145"/>
    </location>
</feature>
<evidence type="ECO:0000256" key="3">
    <source>
        <dbReference type="ARBA" id="ARBA00022618"/>
    </source>
</evidence>
<evidence type="ECO:0000256" key="2">
    <source>
        <dbReference type="ARBA" id="ARBA00022490"/>
    </source>
</evidence>
<feature type="domain" description="Core-binding (CB)" evidence="11">
    <location>
        <begin position="1"/>
        <end position="83"/>
    </location>
</feature>
<evidence type="ECO:0000256" key="1">
    <source>
        <dbReference type="ARBA" id="ARBA00004496"/>
    </source>
</evidence>
<keyword evidence="4 9" id="KW-0159">Chromosome partition</keyword>
<evidence type="ECO:0000256" key="6">
    <source>
        <dbReference type="ARBA" id="ARBA00023125"/>
    </source>
</evidence>
<dbReference type="GO" id="GO:0006313">
    <property type="term" value="P:DNA transposition"/>
    <property type="evidence" value="ECO:0007669"/>
    <property type="project" value="UniProtKB-UniRule"/>
</dbReference>
<dbReference type="InterPro" id="IPR010998">
    <property type="entry name" value="Integrase_recombinase_N"/>
</dbReference>
<dbReference type="InterPro" id="IPR011010">
    <property type="entry name" value="DNA_brk_join_enz"/>
</dbReference>
<dbReference type="Proteomes" id="UP000315971">
    <property type="component" value="Unassembled WGS sequence"/>
</dbReference>
<keyword evidence="7 9" id="KW-0233">DNA recombination</keyword>
<feature type="active site" description="O-(3'-phospho-DNA)-tyrosine intermediate" evidence="9">
    <location>
        <position position="274"/>
    </location>
</feature>
<dbReference type="InterPro" id="IPR050090">
    <property type="entry name" value="Tyrosine_recombinase_XerCD"/>
</dbReference>
<dbReference type="HAMAP" id="MF_01808">
    <property type="entry name" value="Recomb_XerC_XerD"/>
    <property type="match status" value="1"/>
</dbReference>
<keyword evidence="8 9" id="KW-0131">Cell cycle</keyword>
<dbReference type="OrthoDB" id="9801717at2"/>
<dbReference type="GO" id="GO:0007059">
    <property type="term" value="P:chromosome segregation"/>
    <property type="evidence" value="ECO:0007669"/>
    <property type="project" value="UniProtKB-UniRule"/>
</dbReference>
<evidence type="ECO:0000256" key="8">
    <source>
        <dbReference type="ARBA" id="ARBA00023306"/>
    </source>
</evidence>
<dbReference type="AlphaFoldDB" id="A0A521DS25"/>
<keyword evidence="6 9" id="KW-0238">DNA-binding</keyword>
<dbReference type="GO" id="GO:0003677">
    <property type="term" value="F:DNA binding"/>
    <property type="evidence" value="ECO:0007669"/>
    <property type="project" value="UniProtKB-UniRule"/>
</dbReference>
<dbReference type="Gene3D" id="1.10.150.130">
    <property type="match status" value="1"/>
</dbReference>
<gene>
    <name evidence="9" type="primary">xerC</name>
    <name evidence="12" type="ORF">SAMN06265350_10886</name>
</gene>
<dbReference type="GO" id="GO:0005737">
    <property type="term" value="C:cytoplasm"/>
    <property type="evidence" value="ECO:0007669"/>
    <property type="project" value="UniProtKB-SubCell"/>
</dbReference>
<comment type="similarity">
    <text evidence="9">Belongs to the 'phage' integrase family. XerC subfamily.</text>
</comment>
<comment type="subcellular location">
    <subcellularLocation>
        <location evidence="1 9">Cytoplasm</location>
    </subcellularLocation>
</comment>
<dbReference type="PANTHER" id="PTHR30349">
    <property type="entry name" value="PHAGE INTEGRASE-RELATED"/>
    <property type="match status" value="1"/>
</dbReference>
<dbReference type="InterPro" id="IPR002104">
    <property type="entry name" value="Integrase_catalytic"/>
</dbReference>
<evidence type="ECO:0000259" key="11">
    <source>
        <dbReference type="PROSITE" id="PS51900"/>
    </source>
</evidence>
<dbReference type="InterPro" id="IPR023009">
    <property type="entry name" value="Tyrosine_recombinase_XerC/XerD"/>
</dbReference>
<proteinExistence type="inferred from homology"/>
<dbReference type="InterPro" id="IPR044068">
    <property type="entry name" value="CB"/>
</dbReference>
<feature type="active site" evidence="9">
    <location>
        <position position="265"/>
    </location>
</feature>
<sequence>MHIDRFLRYLEFEKRFSPHTIVSYSSDLQQFVVFLNRFEINDLAHANHEFIRSWIVELMDETISTRTINRKLSALRTFYKFLLREKIIETDPFLKVQTPKMQKRLPVFVETQHMDMLLDNIEFTEGFEGIRDKIIIETIYQTGIRLSELIGLKERDVDFYNKSIRVLGKRNKERLIPFTETYQQLLANYCTSKKNTDFNTQNEYLFVTNKGDKLYPKFVYNLINKYLSYVSTIEKKSPHVLRHTFATHLLNKGADLNAIKELLGHVSLAATQVYTHNSTDRLKNIYKQAHPRA</sequence>
<dbReference type="InterPro" id="IPR013762">
    <property type="entry name" value="Integrase-like_cat_sf"/>
</dbReference>
<name>A0A521DS25_9SPHI</name>
<keyword evidence="5 9" id="KW-0229">DNA integration</keyword>
<evidence type="ECO:0000256" key="5">
    <source>
        <dbReference type="ARBA" id="ARBA00022908"/>
    </source>
</evidence>
<evidence type="ECO:0000313" key="12">
    <source>
        <dbReference type="EMBL" id="SMO74553.1"/>
    </source>
</evidence>
<reference evidence="12 13" key="1">
    <citation type="submission" date="2017-05" db="EMBL/GenBank/DDBJ databases">
        <authorList>
            <person name="Varghese N."/>
            <person name="Submissions S."/>
        </authorList>
    </citation>
    <scope>NUCLEOTIDE SEQUENCE [LARGE SCALE GENOMIC DNA]</scope>
    <source>
        <strain evidence="12 13">DSM 21342</strain>
    </source>
</reference>
<dbReference type="EMBL" id="FXSZ01000008">
    <property type="protein sequence ID" value="SMO74553.1"/>
    <property type="molecule type" value="Genomic_DNA"/>
</dbReference>
<dbReference type="PROSITE" id="PS51900">
    <property type="entry name" value="CB"/>
    <property type="match status" value="1"/>
</dbReference>
<dbReference type="PANTHER" id="PTHR30349:SF77">
    <property type="entry name" value="TYROSINE RECOMBINASE XERC"/>
    <property type="match status" value="1"/>
</dbReference>